<feature type="compositionally biased region" description="Polar residues" evidence="8">
    <location>
        <begin position="1820"/>
        <end position="1833"/>
    </location>
</feature>
<evidence type="ECO:0000256" key="10">
    <source>
        <dbReference type="SAM" id="SignalP"/>
    </source>
</evidence>
<keyword evidence="3 7" id="KW-0378">Hydrolase</keyword>
<evidence type="ECO:0000313" key="11">
    <source>
        <dbReference type="EMBL" id="CAH2305398.1"/>
    </source>
</evidence>
<organism evidence="11 12">
    <name type="scientific">Pelobates cultripes</name>
    <name type="common">Western spadefoot toad</name>
    <dbReference type="NCBI Taxonomy" id="61616"/>
    <lineage>
        <taxon>Eukaryota</taxon>
        <taxon>Metazoa</taxon>
        <taxon>Chordata</taxon>
        <taxon>Craniata</taxon>
        <taxon>Vertebrata</taxon>
        <taxon>Euteleostomi</taxon>
        <taxon>Amphibia</taxon>
        <taxon>Batrachia</taxon>
        <taxon>Anura</taxon>
        <taxon>Pelobatoidea</taxon>
        <taxon>Pelobatidae</taxon>
        <taxon>Pelobates</taxon>
    </lineage>
</organism>
<keyword evidence="4" id="KW-0325">Glycoprotein</keyword>
<feature type="chain" id="PRO_5041986706" evidence="10">
    <location>
        <begin position="20"/>
        <end position="1891"/>
    </location>
</feature>
<dbReference type="GO" id="GO:0005975">
    <property type="term" value="P:carbohydrate metabolic process"/>
    <property type="evidence" value="ECO:0007669"/>
    <property type="project" value="InterPro"/>
</dbReference>
<comment type="subunit">
    <text evidence="2">Homodimer.</text>
</comment>
<evidence type="ECO:0000256" key="6">
    <source>
        <dbReference type="PROSITE-ProRule" id="PRU10055"/>
    </source>
</evidence>
<keyword evidence="5 7" id="KW-0326">Glycosidase</keyword>
<reference evidence="11" key="1">
    <citation type="submission" date="2022-03" db="EMBL/GenBank/DDBJ databases">
        <authorList>
            <person name="Alioto T."/>
            <person name="Alioto T."/>
            <person name="Gomez Garrido J."/>
        </authorList>
    </citation>
    <scope>NUCLEOTIDE SEQUENCE</scope>
</reference>
<keyword evidence="9" id="KW-0472">Membrane</keyword>
<dbReference type="PANTHER" id="PTHR10353:SF329">
    <property type="entry name" value="LACTASE-PHLORIZIN HYDROLASE"/>
    <property type="match status" value="1"/>
</dbReference>
<dbReference type="EMBL" id="OW240918">
    <property type="protein sequence ID" value="CAH2305398.1"/>
    <property type="molecule type" value="Genomic_DNA"/>
</dbReference>
<evidence type="ECO:0000256" key="9">
    <source>
        <dbReference type="SAM" id="Phobius"/>
    </source>
</evidence>
<evidence type="ECO:0000256" key="3">
    <source>
        <dbReference type="ARBA" id="ARBA00022801"/>
    </source>
</evidence>
<evidence type="ECO:0000256" key="1">
    <source>
        <dbReference type="ARBA" id="ARBA00010838"/>
    </source>
</evidence>
<dbReference type="SUPFAM" id="SSF51445">
    <property type="entry name" value="(Trans)glycosidases"/>
    <property type="match status" value="4"/>
</dbReference>
<evidence type="ECO:0000256" key="8">
    <source>
        <dbReference type="SAM" id="MobiDB-lite"/>
    </source>
</evidence>
<keyword evidence="9" id="KW-1133">Transmembrane helix</keyword>
<dbReference type="Gene3D" id="3.20.20.80">
    <property type="entry name" value="Glycosidases"/>
    <property type="match status" value="4"/>
</dbReference>
<dbReference type="PANTHER" id="PTHR10353">
    <property type="entry name" value="GLYCOSYL HYDROLASE"/>
    <property type="match status" value="1"/>
</dbReference>
<feature type="active site" description="Nucleophile" evidence="6">
    <location>
        <position position="1713"/>
    </location>
</feature>
<dbReference type="GO" id="GO:0000016">
    <property type="term" value="F:lactase activity"/>
    <property type="evidence" value="ECO:0007669"/>
    <property type="project" value="TreeGrafter"/>
</dbReference>
<evidence type="ECO:0000256" key="2">
    <source>
        <dbReference type="ARBA" id="ARBA00011738"/>
    </source>
</evidence>
<accession>A0AAD1SLF1</accession>
<evidence type="ECO:0000256" key="5">
    <source>
        <dbReference type="ARBA" id="ARBA00023295"/>
    </source>
</evidence>
<gene>
    <name evidence="11" type="ORF">PECUL_23A017996</name>
</gene>
<protein>
    <submittedName>
        <fullName evidence="11">Lactase-phlorizin hydrolase</fullName>
    </submittedName>
</protein>
<sequence>MGLGFTGIIFTLLPCLCQGFSLKTNENLIAIAGPLPSITGGVYNDVKQNEMSGCHGDMLLWLKDQIPILKKNGVTHYKINLEHTVLLQNGDPKTPDDGQVKCYKTLLRYLAGASIHPVIILQGRPLHDQATSGLLDLFEEYADFVFSAFGDIVQTWITFNGQPDYTNSGSLQGLLLAHQKAHSLYHRKYASAGGKLSIALESDVLSNILSLQPNFMDSIDFLALNVNYNCRGRELSQMFGKDQDLQKLIKGRDVLVFILQLSDCNSLNTEEKYIQVFKISKTLSESGAVFVGYDINEFLNNLPPDTKSLENLKSLPLTSRASYSTVWEKFANQTVIERDTFHQGTFPSGFTWGTSTAAFKVEGGWAEDGKGESIWDTFGQNNHADNNATANVASDSYYKTDYDVYLLKGLQANTYQFSLSWARIFPTGFNTKENAKGVKYYNKLINRLRDANIEPMVTLYHWDLPQPLQDLGGWQNEIVIDAFMDYADYCFRHFGDRVKFWLTFHEPWVVSYAGYGTGEHAPGIKDPGSASYKVTHNILKAHAKAWHVYNDKYRSQQQGQVGISLNSDWAEPQTSNNTEDVKAAEHYIHFMLGWFAHPILINGDYPEGLKTQIQLKNQQCPSTVFPLPVFTEEEKSYIHGTADFLGISHYTSRLIQASPSTSCVPEYHNIGDFTSHVDPSWPETASSWIKVVPWGFRRLLNYVKEEYVKDNLKIYITGNGMPTTYDGEVFNDTARKDYLAAYINEVLKAVSIDGVSVNGYNVRSLLDGFEGSHGYSQRFGLHHVNFENVNRQRTPKESAYLFSSIIEHNGFPLVKQSRAVAQTPRWPHERRLAPLPPSDVPSKAKVVWEKFSGQTYFERDMYFHATMPEDFKWGVSTSSYQIEGGWNADGKGPSIWDTFSHVPGNIAENGNGDVACDSYHRLDADLYMLRSLGVKSYRFSLSWSRIFPNGQGTPNAKGVEYYNKLIDGLLENNISPMVTLYHFDLPQALQDIGGWENDMVGEAFHSYADFCFQTFGDRVKFWMTFHQPFSFVTAGYGFGYFPPQASDPGYAPYRVAHHLLKVHAKVYHTYDKTYRPTQGGVISLSLNTEWAEPKDPSNLKDIEAADRYLQFTLGWFAHPIFKNGDYPEVMKWQVANKSDLEGLKSSRLPVFTEEEKAQIQGTADIFCINIYSSKLISHKTWRISPPSRQGDMDVLEEVHPEWPGTALADHRAVAWGLRRLLNWIKEEYEDVPIYITENGVATPREPDYDDTERIFYYKTYIDEALKAQSIDGVNLKGYSPWSLMDTFEWTYGHILRFGLHNVDFQDPNRPRTPKRSAIYYANIIQNNGIPMDNEDEFLYGEFPSNFAWGVASSSYQIEGGWRADGKGLSIWDTFTHSENKIANDDHGDVACNSYYRLEEDIELIKNLKVTHYRFSISWPRVLPDGTTNFVNEAGLNYYIRLVDGLLAANILPQATIYHWDLPQALQDVGGWENETIVQRFKEYSGLLFDRLGDKVKFWITLNEPYIVANLGYGYGVFAPGISSRPGVGPYVAAHNLIKAHAEAWHLYNDNYRAKQGGIISITINTDWAQGINPDKQQDVEAARTYLAFFGGWFTHPIFNNGDYPEIMKQKILERSLFQGTPNRLPEFTESEKKRINGTYDFYGLNHYASVLTDGLKYRGEETTYEEERGVYAIHDRTWLSSGSNWLKVTPFGLRKTLNWIKEECNNPPIYVTENGISERGTDLNDKWREHYYKYYVNEALKAIKYDGVDLRGYTAWSLMDNFEWGEGYTERFGLHYTNFSDPSLPRIPKQSVAYYRSIIQCNGFPDPNDGPHACLETPPQAATTAVPSETSGGPVTDDESGCVDFLGLQISTSEAMVGLYVEFALLITMFLAVILLSVLYGKLRSKTKQQD</sequence>
<feature type="transmembrane region" description="Helical" evidence="9">
    <location>
        <begin position="1857"/>
        <end position="1880"/>
    </location>
</feature>
<dbReference type="InterPro" id="IPR033132">
    <property type="entry name" value="GH_1_N_CS"/>
</dbReference>
<keyword evidence="10" id="KW-0732">Signal</keyword>
<feature type="region of interest" description="Disordered" evidence="8">
    <location>
        <begin position="1818"/>
        <end position="1837"/>
    </location>
</feature>
<proteinExistence type="inferred from homology"/>
<dbReference type="Proteomes" id="UP001295444">
    <property type="component" value="Chromosome 07"/>
</dbReference>
<keyword evidence="9" id="KW-0812">Transmembrane</keyword>
<dbReference type="PROSITE" id="PS00653">
    <property type="entry name" value="GLYCOSYL_HYDROL_F1_2"/>
    <property type="match status" value="2"/>
</dbReference>
<evidence type="ECO:0000256" key="4">
    <source>
        <dbReference type="ARBA" id="ARBA00023180"/>
    </source>
</evidence>
<evidence type="ECO:0000313" key="12">
    <source>
        <dbReference type="Proteomes" id="UP001295444"/>
    </source>
</evidence>
<comment type="similarity">
    <text evidence="1">Belongs to the glycosyl hydrolase 1 family.</text>
</comment>
<dbReference type="InterPro" id="IPR017853">
    <property type="entry name" value="GH"/>
</dbReference>
<dbReference type="Pfam" id="PF00232">
    <property type="entry name" value="Glyco_hydro_1"/>
    <property type="match status" value="4"/>
</dbReference>
<evidence type="ECO:0000256" key="7">
    <source>
        <dbReference type="RuleBase" id="RU004468"/>
    </source>
</evidence>
<dbReference type="FunFam" id="3.20.20.80:FF:000013">
    <property type="entry name" value="lactase-phlorizin hydrolase"/>
    <property type="match status" value="3"/>
</dbReference>
<feature type="active site" description="Nucleophile" evidence="6">
    <location>
        <position position="1237"/>
    </location>
</feature>
<dbReference type="PRINTS" id="PR00131">
    <property type="entry name" value="GLHYDRLASE1"/>
</dbReference>
<dbReference type="PROSITE" id="PS00572">
    <property type="entry name" value="GLYCOSYL_HYDROL_F1_1"/>
    <property type="match status" value="2"/>
</dbReference>
<keyword evidence="12" id="KW-1185">Reference proteome</keyword>
<name>A0AAD1SLF1_PELCU</name>
<feature type="signal peptide" evidence="10">
    <location>
        <begin position="1"/>
        <end position="19"/>
    </location>
</feature>
<dbReference type="InterPro" id="IPR018120">
    <property type="entry name" value="Glyco_hydro_1_AS"/>
</dbReference>
<dbReference type="InterPro" id="IPR001360">
    <property type="entry name" value="Glyco_hydro_1"/>
</dbReference>